<dbReference type="OrthoDB" id="9804217at2"/>
<evidence type="ECO:0000256" key="4">
    <source>
        <dbReference type="ARBA" id="ARBA00022605"/>
    </source>
</evidence>
<accession>A0A7X2CZS0</accession>
<evidence type="ECO:0000256" key="1">
    <source>
        <dbReference type="ARBA" id="ARBA00001633"/>
    </source>
</evidence>
<comment type="caution">
    <text evidence="11">The sequence shown here is derived from an EMBL/GenBank/DDBJ whole genome shotgun (WGS) entry which is preliminary data.</text>
</comment>
<keyword evidence="5 9" id="KW-0210">Decarboxylase</keyword>
<evidence type="ECO:0000256" key="6">
    <source>
        <dbReference type="ARBA" id="ARBA00022822"/>
    </source>
</evidence>
<keyword evidence="7 9" id="KW-0057">Aromatic amino acid biosynthesis</keyword>
<comment type="similarity">
    <text evidence="3 9">Belongs to the TrpC family.</text>
</comment>
<evidence type="ECO:0000256" key="3">
    <source>
        <dbReference type="ARBA" id="ARBA00008737"/>
    </source>
</evidence>
<dbReference type="PANTHER" id="PTHR22854:SF2">
    <property type="entry name" value="INDOLE-3-GLYCEROL-PHOSPHATE SYNTHASE"/>
    <property type="match status" value="1"/>
</dbReference>
<organism evidence="11 12">
    <name type="scientific">Lactococcus hircilactis</name>
    <dbReference type="NCBI Taxonomy" id="1494462"/>
    <lineage>
        <taxon>Bacteria</taxon>
        <taxon>Bacillati</taxon>
        <taxon>Bacillota</taxon>
        <taxon>Bacilli</taxon>
        <taxon>Lactobacillales</taxon>
        <taxon>Streptococcaceae</taxon>
        <taxon>Lactococcus</taxon>
    </lineage>
</organism>
<comment type="pathway">
    <text evidence="2 9">Amino-acid biosynthesis; L-tryptophan biosynthesis; L-tryptophan from chorismate: step 4/5.</text>
</comment>
<dbReference type="PROSITE" id="PS00614">
    <property type="entry name" value="IGPS"/>
    <property type="match status" value="1"/>
</dbReference>
<evidence type="ECO:0000256" key="2">
    <source>
        <dbReference type="ARBA" id="ARBA00004696"/>
    </source>
</evidence>
<dbReference type="RefSeq" id="WP_153495387.1">
    <property type="nucleotide sequence ID" value="NZ_CBCRWP010000001.1"/>
</dbReference>
<keyword evidence="8 9" id="KW-0456">Lyase</keyword>
<name>A0A7X2CZS0_9LACT</name>
<gene>
    <name evidence="9 11" type="primary">trpC</name>
    <name evidence="11" type="ORF">GHI93_02775</name>
</gene>
<protein>
    <recommendedName>
        <fullName evidence="9">Indole-3-glycerol phosphate synthase</fullName>
        <shortName evidence="9">IGPS</shortName>
        <ecNumber evidence="9">4.1.1.48</ecNumber>
    </recommendedName>
</protein>
<evidence type="ECO:0000256" key="9">
    <source>
        <dbReference type="HAMAP-Rule" id="MF_00134"/>
    </source>
</evidence>
<dbReference type="PANTHER" id="PTHR22854">
    <property type="entry name" value="TRYPTOPHAN BIOSYNTHESIS PROTEIN"/>
    <property type="match status" value="1"/>
</dbReference>
<dbReference type="SUPFAM" id="SSF51366">
    <property type="entry name" value="Ribulose-phoshate binding barrel"/>
    <property type="match status" value="1"/>
</dbReference>
<dbReference type="HAMAP" id="MF_00134_B">
    <property type="entry name" value="IGPS_B"/>
    <property type="match status" value="1"/>
</dbReference>
<evidence type="ECO:0000313" key="12">
    <source>
        <dbReference type="Proteomes" id="UP000439550"/>
    </source>
</evidence>
<dbReference type="NCBIfam" id="NF001371">
    <property type="entry name" value="PRK00278.1-3"/>
    <property type="match status" value="1"/>
</dbReference>
<sequence>MNIKPGKFLETIMSEKAREVAEMAEFSDFGNVRATYKLYDFLYENTAELQIIAECKKASPSLGDINTEVDLLAQAKSYEQAGAAMISVLTDPVFFKGEIDYLREISANVAIPTLNKDFIIDEKQIRRAVWAGATVILLIVACFEGNENRLKELYEYAENLGLEILVETHNQAELDIAHGLGAKIIGVNNRNLKTFEVSLQNSLDLFHDFKPETVYISESGVFGTQEATVLAPDFNAILVGTALMQSGNVAKALKNLKIARKRQ</sequence>
<dbReference type="CDD" id="cd00331">
    <property type="entry name" value="IGPS"/>
    <property type="match status" value="1"/>
</dbReference>
<evidence type="ECO:0000259" key="10">
    <source>
        <dbReference type="Pfam" id="PF00218"/>
    </source>
</evidence>
<proteinExistence type="inferred from homology"/>
<dbReference type="Gene3D" id="3.20.20.70">
    <property type="entry name" value="Aldolase class I"/>
    <property type="match status" value="1"/>
</dbReference>
<dbReference type="Proteomes" id="UP000439550">
    <property type="component" value="Unassembled WGS sequence"/>
</dbReference>
<keyword evidence="6 9" id="KW-0822">Tryptophan biosynthesis</keyword>
<dbReference type="EC" id="4.1.1.48" evidence="9"/>
<evidence type="ECO:0000256" key="5">
    <source>
        <dbReference type="ARBA" id="ARBA00022793"/>
    </source>
</evidence>
<dbReference type="UniPathway" id="UPA00035">
    <property type="reaction ID" value="UER00043"/>
</dbReference>
<feature type="domain" description="Indole-3-glycerol phosphate synthase" evidence="10">
    <location>
        <begin position="9"/>
        <end position="256"/>
    </location>
</feature>
<dbReference type="InterPro" id="IPR011060">
    <property type="entry name" value="RibuloseP-bd_barrel"/>
</dbReference>
<reference evidence="11 12" key="1">
    <citation type="submission" date="2019-10" db="EMBL/GenBank/DDBJ databases">
        <authorList>
            <person name="Dong K."/>
        </authorList>
    </citation>
    <scope>NUCLEOTIDE SEQUENCE [LARGE SCALE GENOMIC DNA]</scope>
    <source>
        <strain evidence="11 12">DSM 28960</strain>
    </source>
</reference>
<dbReference type="GO" id="GO:0000162">
    <property type="term" value="P:L-tryptophan biosynthetic process"/>
    <property type="evidence" value="ECO:0007669"/>
    <property type="project" value="UniProtKB-UniRule"/>
</dbReference>
<evidence type="ECO:0000256" key="7">
    <source>
        <dbReference type="ARBA" id="ARBA00023141"/>
    </source>
</evidence>
<dbReference type="Pfam" id="PF00218">
    <property type="entry name" value="IGPS"/>
    <property type="match status" value="1"/>
</dbReference>
<dbReference type="GO" id="GO:0004425">
    <property type="term" value="F:indole-3-glycerol-phosphate synthase activity"/>
    <property type="evidence" value="ECO:0007669"/>
    <property type="project" value="UniProtKB-UniRule"/>
</dbReference>
<dbReference type="InterPro" id="IPR013798">
    <property type="entry name" value="Indole-3-glycerol_P_synth_dom"/>
</dbReference>
<dbReference type="GO" id="GO:0004640">
    <property type="term" value="F:phosphoribosylanthranilate isomerase activity"/>
    <property type="evidence" value="ECO:0007669"/>
    <property type="project" value="TreeGrafter"/>
</dbReference>
<evidence type="ECO:0000256" key="8">
    <source>
        <dbReference type="ARBA" id="ARBA00023239"/>
    </source>
</evidence>
<dbReference type="FunFam" id="3.20.20.70:FF:000024">
    <property type="entry name" value="Indole-3-glycerol phosphate synthase"/>
    <property type="match status" value="1"/>
</dbReference>
<dbReference type="InterPro" id="IPR013785">
    <property type="entry name" value="Aldolase_TIM"/>
</dbReference>
<dbReference type="EMBL" id="WITJ01000003">
    <property type="protein sequence ID" value="MQW38874.1"/>
    <property type="molecule type" value="Genomic_DNA"/>
</dbReference>
<comment type="catalytic activity">
    <reaction evidence="1 9">
        <text>1-(2-carboxyphenylamino)-1-deoxy-D-ribulose 5-phosphate + H(+) = (1S,2R)-1-C-(indol-3-yl)glycerol 3-phosphate + CO2 + H2O</text>
        <dbReference type="Rhea" id="RHEA:23476"/>
        <dbReference type="ChEBI" id="CHEBI:15377"/>
        <dbReference type="ChEBI" id="CHEBI:15378"/>
        <dbReference type="ChEBI" id="CHEBI:16526"/>
        <dbReference type="ChEBI" id="CHEBI:58613"/>
        <dbReference type="ChEBI" id="CHEBI:58866"/>
        <dbReference type="EC" id="4.1.1.48"/>
    </reaction>
</comment>
<dbReference type="AlphaFoldDB" id="A0A7X2CZS0"/>
<dbReference type="InterPro" id="IPR045186">
    <property type="entry name" value="Indole-3-glycerol_P_synth"/>
</dbReference>
<dbReference type="InterPro" id="IPR001468">
    <property type="entry name" value="Indole-3-GlycerolPSynthase_CS"/>
</dbReference>
<keyword evidence="12" id="KW-1185">Reference proteome</keyword>
<evidence type="ECO:0000313" key="11">
    <source>
        <dbReference type="EMBL" id="MQW38874.1"/>
    </source>
</evidence>
<keyword evidence="4 9" id="KW-0028">Amino-acid biosynthesis</keyword>